<evidence type="ECO:0000256" key="3">
    <source>
        <dbReference type="ARBA" id="ARBA00022692"/>
    </source>
</evidence>
<evidence type="ECO:0000256" key="2">
    <source>
        <dbReference type="ARBA" id="ARBA00009530"/>
    </source>
</evidence>
<dbReference type="STRING" id="321146.A0A139HIG1"/>
<evidence type="ECO:0000256" key="6">
    <source>
        <dbReference type="SAM" id="MobiDB-lite"/>
    </source>
</evidence>
<dbReference type="Pfam" id="PF01679">
    <property type="entry name" value="Pmp3"/>
    <property type="match status" value="1"/>
</dbReference>
<dbReference type="Proteomes" id="UP000070133">
    <property type="component" value="Unassembled WGS sequence"/>
</dbReference>
<evidence type="ECO:0008006" key="10">
    <source>
        <dbReference type="Google" id="ProtNLM"/>
    </source>
</evidence>
<keyword evidence="5 7" id="KW-0472">Membrane</keyword>
<sequence length="145" mass="16406">MTLGGIVLAIGAIFLPPVAVFIRTGCGSQLLLNILLCFLGWIPGILHAWYVILEYPSARQRHRIKKARRQSMTRETVYVPPATRTRSRSRSVGGGHPAVRTRSRSVGRRSGEVVYAGTRQPYYSDEYYSYDQRAGYYPPPPRSKY</sequence>
<protein>
    <recommendedName>
        <fullName evidence="10">Stress response RCI peptide</fullName>
    </recommendedName>
</protein>
<dbReference type="GO" id="GO:0016020">
    <property type="term" value="C:membrane"/>
    <property type="evidence" value="ECO:0007669"/>
    <property type="project" value="UniProtKB-SubCell"/>
</dbReference>
<evidence type="ECO:0000256" key="1">
    <source>
        <dbReference type="ARBA" id="ARBA00004370"/>
    </source>
</evidence>
<name>A0A139HIG1_9PEZI</name>
<feature type="transmembrane region" description="Helical" evidence="7">
    <location>
        <begin position="30"/>
        <end position="53"/>
    </location>
</feature>
<dbReference type="EMBL" id="LFZN01000045">
    <property type="protein sequence ID" value="KXT02177.1"/>
    <property type="molecule type" value="Genomic_DNA"/>
</dbReference>
<organism evidence="8 9">
    <name type="scientific">Pseudocercospora eumusae</name>
    <dbReference type="NCBI Taxonomy" id="321146"/>
    <lineage>
        <taxon>Eukaryota</taxon>
        <taxon>Fungi</taxon>
        <taxon>Dikarya</taxon>
        <taxon>Ascomycota</taxon>
        <taxon>Pezizomycotina</taxon>
        <taxon>Dothideomycetes</taxon>
        <taxon>Dothideomycetidae</taxon>
        <taxon>Mycosphaerellales</taxon>
        <taxon>Mycosphaerellaceae</taxon>
        <taxon>Pseudocercospora</taxon>
    </lineage>
</organism>
<dbReference type="PANTHER" id="PTHR21659:SF42">
    <property type="entry name" value="UPF0057 MEMBRANE PROTEIN ZK632.10-RELATED"/>
    <property type="match status" value="1"/>
</dbReference>
<reference evidence="8 9" key="1">
    <citation type="submission" date="2015-07" db="EMBL/GenBank/DDBJ databases">
        <title>Comparative genomics of the Sigatoka disease complex on banana suggests a link between parallel evolutionary changes in Pseudocercospora fijiensis and Pseudocercospora eumusae and increased virulence on the banana host.</title>
        <authorList>
            <person name="Chang T.-C."/>
            <person name="Salvucci A."/>
            <person name="Crous P.W."/>
            <person name="Stergiopoulos I."/>
        </authorList>
    </citation>
    <scope>NUCLEOTIDE SEQUENCE [LARGE SCALE GENOMIC DNA]</scope>
    <source>
        <strain evidence="8 9">CBS 114824</strain>
    </source>
</reference>
<keyword evidence="3 7" id="KW-0812">Transmembrane</keyword>
<comment type="subcellular location">
    <subcellularLocation>
        <location evidence="1">Membrane</location>
    </subcellularLocation>
</comment>
<evidence type="ECO:0000313" key="8">
    <source>
        <dbReference type="EMBL" id="KXT02177.1"/>
    </source>
</evidence>
<keyword evidence="4 7" id="KW-1133">Transmembrane helix</keyword>
<dbReference type="PROSITE" id="PS01309">
    <property type="entry name" value="UPF0057"/>
    <property type="match status" value="1"/>
</dbReference>
<evidence type="ECO:0000256" key="7">
    <source>
        <dbReference type="SAM" id="Phobius"/>
    </source>
</evidence>
<comment type="caution">
    <text evidence="8">The sequence shown here is derived from an EMBL/GenBank/DDBJ whole genome shotgun (WGS) entry which is preliminary data.</text>
</comment>
<evidence type="ECO:0000256" key="4">
    <source>
        <dbReference type="ARBA" id="ARBA00022989"/>
    </source>
</evidence>
<evidence type="ECO:0000256" key="5">
    <source>
        <dbReference type="ARBA" id="ARBA00023136"/>
    </source>
</evidence>
<proteinExistence type="inferred from homology"/>
<gene>
    <name evidence="8" type="ORF">AC578_5926</name>
</gene>
<feature type="region of interest" description="Disordered" evidence="6">
    <location>
        <begin position="64"/>
        <end position="111"/>
    </location>
</feature>
<dbReference type="InterPro" id="IPR000612">
    <property type="entry name" value="PMP3"/>
</dbReference>
<dbReference type="OrthoDB" id="2802411at2759"/>
<dbReference type="AlphaFoldDB" id="A0A139HIG1"/>
<accession>A0A139HIG1</accession>
<comment type="similarity">
    <text evidence="2">Belongs to the UPF0057 (PMP3) family.</text>
</comment>
<keyword evidence="9" id="KW-1185">Reference proteome</keyword>
<evidence type="ECO:0000313" key="9">
    <source>
        <dbReference type="Proteomes" id="UP000070133"/>
    </source>
</evidence>
<dbReference type="PANTHER" id="PTHR21659">
    <property type="entry name" value="HYDROPHOBIC PROTEIN RCI2 LOW TEMPERATURE AND SALT RESPONSIVE PROTEIN LTI6 -RELATED"/>
    <property type="match status" value="1"/>
</dbReference>